<evidence type="ECO:0000313" key="1">
    <source>
        <dbReference type="EMBL" id="KAI3793484.1"/>
    </source>
</evidence>
<reference evidence="2" key="1">
    <citation type="journal article" date="2022" name="Mol. Ecol. Resour.">
        <title>The genomes of chicory, endive, great burdock and yacon provide insights into Asteraceae palaeo-polyploidization history and plant inulin production.</title>
        <authorList>
            <person name="Fan W."/>
            <person name="Wang S."/>
            <person name="Wang H."/>
            <person name="Wang A."/>
            <person name="Jiang F."/>
            <person name="Liu H."/>
            <person name="Zhao H."/>
            <person name="Xu D."/>
            <person name="Zhang Y."/>
        </authorList>
    </citation>
    <scope>NUCLEOTIDE SEQUENCE [LARGE SCALE GENOMIC DNA]</scope>
    <source>
        <strain evidence="2">cv. Yunnan</strain>
    </source>
</reference>
<evidence type="ECO:0000313" key="2">
    <source>
        <dbReference type="Proteomes" id="UP001056120"/>
    </source>
</evidence>
<dbReference type="Proteomes" id="UP001056120">
    <property type="component" value="Linkage Group LG12"/>
</dbReference>
<keyword evidence="2" id="KW-1185">Reference proteome</keyword>
<proteinExistence type="predicted"/>
<comment type="caution">
    <text evidence="1">The sequence shown here is derived from an EMBL/GenBank/DDBJ whole genome shotgun (WGS) entry which is preliminary data.</text>
</comment>
<organism evidence="1 2">
    <name type="scientific">Smallanthus sonchifolius</name>
    <dbReference type="NCBI Taxonomy" id="185202"/>
    <lineage>
        <taxon>Eukaryota</taxon>
        <taxon>Viridiplantae</taxon>
        <taxon>Streptophyta</taxon>
        <taxon>Embryophyta</taxon>
        <taxon>Tracheophyta</taxon>
        <taxon>Spermatophyta</taxon>
        <taxon>Magnoliopsida</taxon>
        <taxon>eudicotyledons</taxon>
        <taxon>Gunneridae</taxon>
        <taxon>Pentapetalae</taxon>
        <taxon>asterids</taxon>
        <taxon>campanulids</taxon>
        <taxon>Asterales</taxon>
        <taxon>Asteraceae</taxon>
        <taxon>Asteroideae</taxon>
        <taxon>Heliantheae alliance</taxon>
        <taxon>Millerieae</taxon>
        <taxon>Smallanthus</taxon>
    </lineage>
</organism>
<gene>
    <name evidence="1" type="ORF">L1987_36103</name>
</gene>
<sequence>MLNTSFLFLIVFFYHVFLNRPKTFIVEIDHKEVNMKKTIFFLSVLAFVIYTTGESSTCLTVYKEGGAPAVFQSPECPGWSLPKHDSMRPSSKTGRCQSATRQGRRKHLEDRTFCTVDLRMPFPGIRDTSVAIVAVFDGHNGAEASEMASNLLLEYFTLHTSFLLDTTFSFLSNISKGMLSNHYTSQMPAWDDYVLNIGRIKFTLSKIFSGDFHLEILKESLLKAIEDIDAAFCKEASRYNFKSGSTAAVILIADNQILAANVGDSKAFLCSQMFQSPPEAKAMLLRLYEKGRREGASIRMKDFRKFKLAGLPYLAAKELTLDHHPDRVDERSRVEAAGGSVSEWAGVSRVNGHLAVSRSIGDLPFKSFGVLSVPKVTNWQPLTGNDSYLVAVSDGVLEKLDPQDVSDCIVDTALERGSMDNVAAVVVPFGLENLPTEGSRIAYDMALVAHRFELIFYVGFVTLLLVLVNADDIFLEWKVNIDTTIKPVLIDQPVITINGMFPGPLINATTNDNIHVNVFNNMDEPLLITWNVIQQRLNSWQDDQIGTFSYFPSINFHKAGGAFGPIRVNNRVVIPIPFPKPHGEFDLLIGDWYNESFKDVRSSLKKSNLDLHPKSMLLNGRSRYPQSNQTIVVEEDETYLLRISNVGTQWGINFRIQNHQMLLVETEGSYTSQIMLDSIDIHVGQSYSVLVTTNQPEADYYIVASPKMVNAPECSNLVGVGVLHYESSTTPVQGPLPAGPDPFDLKFSVNQAKSIRWNLTAGAARPNPQGTFNVSNVTLSQTFILQGSLAEINRSIRYTINNISYQVPNTALKLADYYNNGTGTYQLDAYPNNSSNPIAIDGTFVVSGTHNGWLEIVFKNNLQVIDTWHLDGFGFYVVGFGDGEWTPDTRSTYNLYDPVVRSTIQPPTNLLYCGSVIPPPAPPKPTPVPPTPSHATPLLINWFYILLISFFTCALL</sequence>
<reference evidence="1 2" key="2">
    <citation type="journal article" date="2022" name="Mol. Ecol. Resour.">
        <title>The genomes of chicory, endive, great burdock and yacon provide insights into Asteraceae paleo-polyploidization history and plant inulin production.</title>
        <authorList>
            <person name="Fan W."/>
            <person name="Wang S."/>
            <person name="Wang H."/>
            <person name="Wang A."/>
            <person name="Jiang F."/>
            <person name="Liu H."/>
            <person name="Zhao H."/>
            <person name="Xu D."/>
            <person name="Zhang Y."/>
        </authorList>
    </citation>
    <scope>NUCLEOTIDE SEQUENCE [LARGE SCALE GENOMIC DNA]</scope>
    <source>
        <strain evidence="2">cv. Yunnan</strain>
        <tissue evidence="1">Leaves</tissue>
    </source>
</reference>
<name>A0ACB9HCI8_9ASTR</name>
<protein>
    <submittedName>
        <fullName evidence="1">Uncharacterized protein</fullName>
    </submittedName>
</protein>
<dbReference type="EMBL" id="CM042029">
    <property type="protein sequence ID" value="KAI3793484.1"/>
    <property type="molecule type" value="Genomic_DNA"/>
</dbReference>
<accession>A0ACB9HCI8</accession>